<dbReference type="PROSITE" id="PS00307">
    <property type="entry name" value="LECTIN_LEGUME_BETA"/>
    <property type="match status" value="1"/>
</dbReference>
<dbReference type="RefSeq" id="WP_128627837.1">
    <property type="nucleotide sequence ID" value="NZ_RKST01000018.1"/>
</dbReference>
<accession>A0A432V370</accession>
<sequence>MRVMVTRDAFWFHALAVLAFVVASAPDMTLMAQGLESQKAIDTIIGSEVHEEEASAKADPDKIITAIENTAANTSEVRKISSLDKVDIVFLPDAAENGLPPEVDAKVKEHEKAIIDLRKELEGNAMLFHAINSRAVLMRDVLAVEFDSSKSVIIYATAKPTR</sequence>
<dbReference type="InterPro" id="IPR019825">
    <property type="entry name" value="Lectin_legB_Mn/Ca_BS"/>
</dbReference>
<keyword evidence="2" id="KW-1185">Reference proteome</keyword>
<dbReference type="EMBL" id="RKST01000018">
    <property type="protein sequence ID" value="RUM96558.1"/>
    <property type="molecule type" value="Genomic_DNA"/>
</dbReference>
<organism evidence="1 2">
    <name type="scientific">Borborobacter arsenicus</name>
    <dbReference type="NCBI Taxonomy" id="1851146"/>
    <lineage>
        <taxon>Bacteria</taxon>
        <taxon>Pseudomonadati</taxon>
        <taxon>Pseudomonadota</taxon>
        <taxon>Alphaproteobacteria</taxon>
        <taxon>Hyphomicrobiales</taxon>
        <taxon>Phyllobacteriaceae</taxon>
        <taxon>Borborobacter</taxon>
    </lineage>
</organism>
<gene>
    <name evidence="1" type="ORF">EET67_17525</name>
</gene>
<protein>
    <submittedName>
        <fullName evidence="1">Uncharacterized protein</fullName>
    </submittedName>
</protein>
<reference evidence="1 2" key="1">
    <citation type="submission" date="2018-11" db="EMBL/GenBank/DDBJ databases">
        <title>Pseudaminobacter arsenicus sp. nov., an arsenic-resistant bacterium isolated from arsenic-rich aquifers.</title>
        <authorList>
            <person name="Mu Y."/>
        </authorList>
    </citation>
    <scope>NUCLEOTIDE SEQUENCE [LARGE SCALE GENOMIC DNA]</scope>
    <source>
        <strain evidence="1 2">CB3</strain>
    </source>
</reference>
<dbReference type="Proteomes" id="UP000281647">
    <property type="component" value="Unassembled WGS sequence"/>
</dbReference>
<comment type="caution">
    <text evidence="1">The sequence shown here is derived from an EMBL/GenBank/DDBJ whole genome shotgun (WGS) entry which is preliminary data.</text>
</comment>
<proteinExistence type="predicted"/>
<dbReference type="OrthoDB" id="8099754at2"/>
<evidence type="ECO:0000313" key="2">
    <source>
        <dbReference type="Proteomes" id="UP000281647"/>
    </source>
</evidence>
<dbReference type="AlphaFoldDB" id="A0A432V370"/>
<evidence type="ECO:0000313" key="1">
    <source>
        <dbReference type="EMBL" id="RUM96558.1"/>
    </source>
</evidence>
<name>A0A432V370_9HYPH</name>